<dbReference type="AlphaFoldDB" id="A0AAD2D0S9"/>
<dbReference type="Proteomes" id="UP001295684">
    <property type="component" value="Unassembled WGS sequence"/>
</dbReference>
<keyword evidence="3 8" id="KW-0812">Transmembrane</keyword>
<comment type="subcellular location">
    <subcellularLocation>
        <location evidence="1">Membrane</location>
        <topology evidence="1">Multi-pass membrane protein</topology>
    </subcellularLocation>
</comment>
<keyword evidence="6 8" id="KW-0472">Membrane</keyword>
<gene>
    <name evidence="10" type="ORF">ECRASSUSDP1_LOCUS17228</name>
</gene>
<dbReference type="Gene3D" id="1.20.1540.10">
    <property type="entry name" value="Rhomboid-like"/>
    <property type="match status" value="1"/>
</dbReference>
<evidence type="ECO:0000256" key="2">
    <source>
        <dbReference type="ARBA" id="ARBA00009045"/>
    </source>
</evidence>
<dbReference type="InterPro" id="IPR022764">
    <property type="entry name" value="Peptidase_S54_rhomboid_dom"/>
</dbReference>
<evidence type="ECO:0000256" key="4">
    <source>
        <dbReference type="ARBA" id="ARBA00022801"/>
    </source>
</evidence>
<keyword evidence="11" id="KW-1185">Reference proteome</keyword>
<feature type="transmembrane region" description="Helical" evidence="8">
    <location>
        <begin position="232"/>
        <end position="253"/>
    </location>
</feature>
<evidence type="ECO:0000313" key="11">
    <source>
        <dbReference type="Proteomes" id="UP001295684"/>
    </source>
</evidence>
<feature type="transmembrane region" description="Helical" evidence="8">
    <location>
        <begin position="265"/>
        <end position="283"/>
    </location>
</feature>
<organism evidence="10 11">
    <name type="scientific">Euplotes crassus</name>
    <dbReference type="NCBI Taxonomy" id="5936"/>
    <lineage>
        <taxon>Eukaryota</taxon>
        <taxon>Sar</taxon>
        <taxon>Alveolata</taxon>
        <taxon>Ciliophora</taxon>
        <taxon>Intramacronucleata</taxon>
        <taxon>Spirotrichea</taxon>
        <taxon>Hypotrichia</taxon>
        <taxon>Euplotida</taxon>
        <taxon>Euplotidae</taxon>
        <taxon>Moneuplotes</taxon>
    </lineage>
</organism>
<dbReference type="Pfam" id="PF01694">
    <property type="entry name" value="Rhomboid"/>
    <property type="match status" value="1"/>
</dbReference>
<feature type="transmembrane region" description="Helical" evidence="8">
    <location>
        <begin position="177"/>
        <end position="196"/>
    </location>
</feature>
<dbReference type="PANTHER" id="PTHR43731:SF14">
    <property type="entry name" value="PRESENILIN-ASSOCIATED RHOMBOID-LIKE PROTEIN, MITOCHONDRIAL"/>
    <property type="match status" value="1"/>
</dbReference>
<evidence type="ECO:0000256" key="3">
    <source>
        <dbReference type="ARBA" id="ARBA00022692"/>
    </source>
</evidence>
<evidence type="ECO:0000313" key="10">
    <source>
        <dbReference type="EMBL" id="CAI2375862.1"/>
    </source>
</evidence>
<name>A0AAD2D0S9_EUPCR</name>
<evidence type="ECO:0000259" key="9">
    <source>
        <dbReference type="Pfam" id="PF01694"/>
    </source>
</evidence>
<proteinExistence type="inferred from homology"/>
<comment type="caution">
    <text evidence="10">The sequence shown here is derived from an EMBL/GenBank/DDBJ whole genome shotgun (WGS) entry which is preliminary data.</text>
</comment>
<feature type="transmembrane region" description="Helical" evidence="8">
    <location>
        <begin position="208"/>
        <end position="226"/>
    </location>
</feature>
<dbReference type="GO" id="GO:0016020">
    <property type="term" value="C:membrane"/>
    <property type="evidence" value="ECO:0007669"/>
    <property type="project" value="UniProtKB-SubCell"/>
</dbReference>
<keyword evidence="4" id="KW-0378">Hydrolase</keyword>
<feature type="domain" description="Peptidase S54 rhomboid" evidence="9">
    <location>
        <begin position="109"/>
        <end position="250"/>
    </location>
</feature>
<feature type="region of interest" description="Disordered" evidence="7">
    <location>
        <begin position="1"/>
        <end position="33"/>
    </location>
</feature>
<evidence type="ECO:0000256" key="6">
    <source>
        <dbReference type="ARBA" id="ARBA00023136"/>
    </source>
</evidence>
<comment type="similarity">
    <text evidence="2">Belongs to the peptidase S54 family.</text>
</comment>
<evidence type="ECO:0000256" key="1">
    <source>
        <dbReference type="ARBA" id="ARBA00004141"/>
    </source>
</evidence>
<dbReference type="EMBL" id="CAMPGE010017368">
    <property type="protein sequence ID" value="CAI2375862.1"/>
    <property type="molecule type" value="Genomic_DNA"/>
</dbReference>
<dbReference type="PANTHER" id="PTHR43731">
    <property type="entry name" value="RHOMBOID PROTEASE"/>
    <property type="match status" value="1"/>
</dbReference>
<evidence type="ECO:0000256" key="5">
    <source>
        <dbReference type="ARBA" id="ARBA00022989"/>
    </source>
</evidence>
<feature type="compositionally biased region" description="Basic and acidic residues" evidence="7">
    <location>
        <begin position="24"/>
        <end position="33"/>
    </location>
</feature>
<accession>A0AAD2D0S9</accession>
<reference evidence="10" key="1">
    <citation type="submission" date="2023-07" db="EMBL/GenBank/DDBJ databases">
        <authorList>
            <consortium name="AG Swart"/>
            <person name="Singh M."/>
            <person name="Singh A."/>
            <person name="Seah K."/>
            <person name="Emmerich C."/>
        </authorList>
    </citation>
    <scope>NUCLEOTIDE SEQUENCE</scope>
    <source>
        <strain evidence="10">DP1</strain>
    </source>
</reference>
<dbReference type="SUPFAM" id="SSF144091">
    <property type="entry name" value="Rhomboid-like"/>
    <property type="match status" value="1"/>
</dbReference>
<sequence>MSKFEKFEDDDEQHASGNNTKSMFEVKEPSPDYSREFRNETLDEKFRNDPVRTWLKMLFPHFELFSLTTLYILILIVVFIIQLLVWLTSRWTCVTYHMGANYTPAIHRWQIHRLVFPTFVHNDFPHLGWNVFVLFAVGMNAEHYLGTVGYVVLIAASALLGNIFTAGFRHNLCNQSVGASTVIMGIIGFEFLWFAFNWHKMRSSKWLYVLYICTIFLTTVMGTWASGHVVEFWGHLGGLIAGVCITCIFFTELQNIDLVRVARPGFFVFLALAFFLAFMVMVFRDTSLCFPNLCNSKYYKIFE</sequence>
<dbReference type="GO" id="GO:0004252">
    <property type="term" value="F:serine-type endopeptidase activity"/>
    <property type="evidence" value="ECO:0007669"/>
    <property type="project" value="InterPro"/>
</dbReference>
<dbReference type="InterPro" id="IPR050925">
    <property type="entry name" value="Rhomboid_protease_S54"/>
</dbReference>
<feature type="transmembrane region" description="Helical" evidence="8">
    <location>
        <begin position="64"/>
        <end position="88"/>
    </location>
</feature>
<evidence type="ECO:0000256" key="7">
    <source>
        <dbReference type="SAM" id="MobiDB-lite"/>
    </source>
</evidence>
<feature type="transmembrane region" description="Helical" evidence="8">
    <location>
        <begin position="144"/>
        <end position="165"/>
    </location>
</feature>
<evidence type="ECO:0000256" key="8">
    <source>
        <dbReference type="SAM" id="Phobius"/>
    </source>
</evidence>
<protein>
    <recommendedName>
        <fullName evidence="9">Peptidase S54 rhomboid domain-containing protein</fullName>
    </recommendedName>
</protein>
<keyword evidence="5 8" id="KW-1133">Transmembrane helix</keyword>
<dbReference type="InterPro" id="IPR035952">
    <property type="entry name" value="Rhomboid-like_sf"/>
</dbReference>